<organism evidence="1 2">
    <name type="scientific">Fusarium oxysporum f. sp. cubense (strain race 4)</name>
    <name type="common">Panama disease fungus</name>
    <dbReference type="NCBI Taxonomy" id="2502994"/>
    <lineage>
        <taxon>Eukaryota</taxon>
        <taxon>Fungi</taxon>
        <taxon>Dikarya</taxon>
        <taxon>Ascomycota</taxon>
        <taxon>Pezizomycotina</taxon>
        <taxon>Sordariomycetes</taxon>
        <taxon>Hypocreomycetidae</taxon>
        <taxon>Hypocreales</taxon>
        <taxon>Nectriaceae</taxon>
        <taxon>Fusarium</taxon>
        <taxon>Fusarium oxysporum species complex</taxon>
    </lineage>
</organism>
<dbReference type="EMBL" id="KB726995">
    <property type="protein sequence ID" value="EMT62582.1"/>
    <property type="molecule type" value="Genomic_DNA"/>
</dbReference>
<gene>
    <name evidence="1" type="ORF">FOC4_g10006205</name>
</gene>
<name>N1RDT9_FUSC4</name>
<reference evidence="2" key="1">
    <citation type="submission" date="2012-09" db="EMBL/GenBank/DDBJ databases">
        <title>Genome sequencing and comparative transcriptomics of race 1 and race 4 of banana pathogen: Fusarium oxysporum f. sp. cubense.</title>
        <authorList>
            <person name="Fang X."/>
            <person name="Huang J."/>
        </authorList>
    </citation>
    <scope>NUCLEOTIDE SEQUENCE [LARGE SCALE GENOMIC DNA]</scope>
    <source>
        <strain evidence="2">race 4</strain>
    </source>
</reference>
<reference evidence="2" key="2">
    <citation type="journal article" date="2014" name="PLoS ONE">
        <title>Genome and Transcriptome Analysis of the Fungal Pathogen Fusarium oxysporum f. sp. cubense Causing Banana Vascular Wilt Disease.</title>
        <authorList>
            <person name="Guo L."/>
            <person name="Han L."/>
            <person name="Yang L."/>
            <person name="Zeng H."/>
            <person name="Fan D."/>
            <person name="Zhu Y."/>
            <person name="Feng Y."/>
            <person name="Wang G."/>
            <person name="Peng C."/>
            <person name="Jiang X."/>
            <person name="Zhou D."/>
            <person name="Ni P."/>
            <person name="Liang C."/>
            <person name="Liu L."/>
            <person name="Wang J."/>
            <person name="Mao C."/>
            <person name="Fang X."/>
            <person name="Peng M."/>
            <person name="Huang J."/>
        </authorList>
    </citation>
    <scope>NUCLEOTIDE SEQUENCE [LARGE SCALE GENOMIC DNA]</scope>
    <source>
        <strain evidence="2">race 4</strain>
    </source>
</reference>
<proteinExistence type="predicted"/>
<dbReference type="HOGENOM" id="CLU_3143067_0_0_1"/>
<evidence type="ECO:0000313" key="1">
    <source>
        <dbReference type="EMBL" id="EMT62582.1"/>
    </source>
</evidence>
<dbReference type="Proteomes" id="UP000016929">
    <property type="component" value="Unassembled WGS sequence"/>
</dbReference>
<accession>N1RDT9</accession>
<protein>
    <submittedName>
        <fullName evidence="1">Uncharacterized protein</fullName>
    </submittedName>
</protein>
<keyword evidence="2" id="KW-1185">Reference proteome</keyword>
<dbReference type="AlphaFoldDB" id="N1RDT9"/>
<evidence type="ECO:0000313" key="2">
    <source>
        <dbReference type="Proteomes" id="UP000016929"/>
    </source>
</evidence>
<sequence length="49" mass="5404">MLLGIKIFRGISTAKSRGNGHLWDLAWIEKSLPVTKPLGESLISFVLLP</sequence>